<protein>
    <recommendedName>
        <fullName evidence="2">NADAR domain-containing protein</fullName>
    </recommendedName>
</protein>
<reference evidence="3" key="1">
    <citation type="submission" date="2023-02" db="EMBL/GenBank/DDBJ databases">
        <title>Colletotrichum kahawae CIFC_Que2 genome sequencing and assembly.</title>
        <authorList>
            <person name="Baroncelli R."/>
        </authorList>
    </citation>
    <scope>NUCLEOTIDE SEQUENCE</scope>
    <source>
        <strain evidence="3">CIFC_Que2</strain>
    </source>
</reference>
<evidence type="ECO:0000313" key="3">
    <source>
        <dbReference type="EMBL" id="KAK2773291.1"/>
    </source>
</evidence>
<dbReference type="EMBL" id="VYYT01000057">
    <property type="protein sequence ID" value="KAK2773291.1"/>
    <property type="molecule type" value="Genomic_DNA"/>
</dbReference>
<gene>
    <name evidence="3" type="ORF">CKAH01_03751</name>
</gene>
<dbReference type="InterPro" id="IPR012816">
    <property type="entry name" value="NADAR"/>
</dbReference>
<feature type="region of interest" description="Disordered" evidence="1">
    <location>
        <begin position="1"/>
        <end position="20"/>
    </location>
</feature>
<dbReference type="CDD" id="cd15457">
    <property type="entry name" value="NADAR"/>
    <property type="match status" value="1"/>
</dbReference>
<organism evidence="3 4">
    <name type="scientific">Colletotrichum kahawae</name>
    <name type="common">Coffee berry disease fungus</name>
    <dbReference type="NCBI Taxonomy" id="34407"/>
    <lineage>
        <taxon>Eukaryota</taxon>
        <taxon>Fungi</taxon>
        <taxon>Dikarya</taxon>
        <taxon>Ascomycota</taxon>
        <taxon>Pezizomycotina</taxon>
        <taxon>Sordariomycetes</taxon>
        <taxon>Hypocreomycetidae</taxon>
        <taxon>Glomerellales</taxon>
        <taxon>Glomerellaceae</taxon>
        <taxon>Colletotrichum</taxon>
        <taxon>Colletotrichum gloeosporioides species complex</taxon>
    </lineage>
</organism>
<sequence length="147" mass="16385">MGPQAGKTNPKKASPSKKEQEDIPLLFYMPDAEWGEFFDEADHDGSITFNCSEQFMMYCKAARFHDTTRQAHILATPSPKEQKALGKATVGFADEMWDPIKSAVVEAGNIAKFSQNPHLAGKLLSTYDRLLCESGIPRPRLGHRIQC</sequence>
<dbReference type="Pfam" id="PF08719">
    <property type="entry name" value="NADAR"/>
    <property type="match status" value="1"/>
</dbReference>
<dbReference type="Proteomes" id="UP001281614">
    <property type="component" value="Unassembled WGS sequence"/>
</dbReference>
<dbReference type="Gene3D" id="1.10.357.40">
    <property type="entry name" value="YbiA-like"/>
    <property type="match status" value="1"/>
</dbReference>
<evidence type="ECO:0000256" key="1">
    <source>
        <dbReference type="SAM" id="MobiDB-lite"/>
    </source>
</evidence>
<keyword evidence="4" id="KW-1185">Reference proteome</keyword>
<proteinExistence type="predicted"/>
<dbReference type="AlphaFoldDB" id="A0AAD9YR32"/>
<dbReference type="SUPFAM" id="SSF143990">
    <property type="entry name" value="YbiA-like"/>
    <property type="match status" value="1"/>
</dbReference>
<evidence type="ECO:0000259" key="2">
    <source>
        <dbReference type="Pfam" id="PF08719"/>
    </source>
</evidence>
<accession>A0AAD9YR32</accession>
<evidence type="ECO:0000313" key="4">
    <source>
        <dbReference type="Proteomes" id="UP001281614"/>
    </source>
</evidence>
<dbReference type="InterPro" id="IPR037238">
    <property type="entry name" value="YbiA-like_sf"/>
</dbReference>
<feature type="domain" description="NADAR" evidence="2">
    <location>
        <begin position="43"/>
        <end position="134"/>
    </location>
</feature>
<comment type="caution">
    <text evidence="3">The sequence shown here is derived from an EMBL/GenBank/DDBJ whole genome shotgun (WGS) entry which is preliminary data.</text>
</comment>
<name>A0AAD9YR32_COLKA</name>